<dbReference type="Proteomes" id="UP000622317">
    <property type="component" value="Unassembled WGS sequence"/>
</dbReference>
<dbReference type="PANTHER" id="PTHR43640">
    <property type="entry name" value="OS07G0260300 PROTEIN"/>
    <property type="match status" value="1"/>
</dbReference>
<gene>
    <name evidence="3" type="ORF">IEN85_07915</name>
</gene>
<dbReference type="AlphaFoldDB" id="A0A927F6M0"/>
<evidence type="ECO:0000259" key="2">
    <source>
        <dbReference type="PROSITE" id="PS51352"/>
    </source>
</evidence>
<dbReference type="InterPro" id="IPR013766">
    <property type="entry name" value="Thioredoxin_domain"/>
</dbReference>
<dbReference type="InterPro" id="IPR013740">
    <property type="entry name" value="Redoxin"/>
</dbReference>
<protein>
    <submittedName>
        <fullName evidence="3">Redoxin domain-containing protein</fullName>
    </submittedName>
</protein>
<feature type="domain" description="Thioredoxin" evidence="2">
    <location>
        <begin position="28"/>
        <end position="191"/>
    </location>
</feature>
<proteinExistence type="predicted"/>
<name>A0A927F6M0_9BACT</name>
<feature type="chain" id="PRO_5037955128" evidence="1">
    <location>
        <begin position="22"/>
        <end position="377"/>
    </location>
</feature>
<evidence type="ECO:0000313" key="4">
    <source>
        <dbReference type="Proteomes" id="UP000622317"/>
    </source>
</evidence>
<feature type="domain" description="Thioredoxin" evidence="2">
    <location>
        <begin position="230"/>
        <end position="373"/>
    </location>
</feature>
<sequence>MYPKSIFAALCLLTATALSTAEDYPQPLELGSPAPDFTLPGVDGKDWSLSDFSDAELLLVLFTCNHCPTAQYYEERIKDLVTDYREKGVALVAISPNDPDSVRLDELGWAVRSDSFEEMKDQAEERGFNFPYLYDGDTESVSRQYGPLVTPHAFLFDSERKLRYVGAIDDSERIEHVSTHYVRDAIDALLSGKQPDIAQTKVVGCSVKWAGKSHLVEDYMKKLAARPVSVELADAATLAALRANEGSPDQPAKFRLVNFWATWCAPCIAEFDEFVEIDRMYSHREFEFVSVSLNRPDEKDRVLAFLKKKQAANKNYLFASAQRTPLIDAFNPEWQGVAPYTVLINPEGEIVHSEVGTIDPTALKLKIVSELNARNPW</sequence>
<reference evidence="3" key="1">
    <citation type="submission" date="2020-09" db="EMBL/GenBank/DDBJ databases">
        <title>Pelagicoccus enzymogenes sp. nov. with an EPS production, isolated from marine sediment.</title>
        <authorList>
            <person name="Feng X."/>
        </authorList>
    </citation>
    <scope>NUCLEOTIDE SEQUENCE</scope>
    <source>
        <strain evidence="3">NFK12</strain>
    </source>
</reference>
<dbReference type="Gene3D" id="3.40.30.10">
    <property type="entry name" value="Glutaredoxin"/>
    <property type="match status" value="2"/>
</dbReference>
<accession>A0A927F6M0</accession>
<dbReference type="Pfam" id="PF08534">
    <property type="entry name" value="Redoxin"/>
    <property type="match status" value="1"/>
</dbReference>
<dbReference type="GO" id="GO:0016209">
    <property type="term" value="F:antioxidant activity"/>
    <property type="evidence" value="ECO:0007669"/>
    <property type="project" value="InterPro"/>
</dbReference>
<dbReference type="SUPFAM" id="SSF52833">
    <property type="entry name" value="Thioredoxin-like"/>
    <property type="match status" value="2"/>
</dbReference>
<evidence type="ECO:0000313" key="3">
    <source>
        <dbReference type="EMBL" id="MBD5779417.1"/>
    </source>
</evidence>
<dbReference type="InterPro" id="IPR036249">
    <property type="entry name" value="Thioredoxin-like_sf"/>
</dbReference>
<dbReference type="CDD" id="cd02969">
    <property type="entry name" value="PRX_like1"/>
    <property type="match status" value="1"/>
</dbReference>
<dbReference type="InterPro" id="IPR047262">
    <property type="entry name" value="PRX-like1"/>
</dbReference>
<dbReference type="EMBL" id="JACYFG010000007">
    <property type="protein sequence ID" value="MBD5779417.1"/>
    <property type="molecule type" value="Genomic_DNA"/>
</dbReference>
<dbReference type="RefSeq" id="WP_191616542.1">
    <property type="nucleotide sequence ID" value="NZ_JACYFG010000007.1"/>
</dbReference>
<evidence type="ECO:0000256" key="1">
    <source>
        <dbReference type="SAM" id="SignalP"/>
    </source>
</evidence>
<feature type="signal peptide" evidence="1">
    <location>
        <begin position="1"/>
        <end position="21"/>
    </location>
</feature>
<dbReference type="InterPro" id="IPR000866">
    <property type="entry name" value="AhpC/TSA"/>
</dbReference>
<dbReference type="PROSITE" id="PS51352">
    <property type="entry name" value="THIOREDOXIN_2"/>
    <property type="match status" value="2"/>
</dbReference>
<dbReference type="Pfam" id="PF00578">
    <property type="entry name" value="AhpC-TSA"/>
    <property type="match status" value="1"/>
</dbReference>
<comment type="caution">
    <text evidence="3">The sequence shown here is derived from an EMBL/GenBank/DDBJ whole genome shotgun (WGS) entry which is preliminary data.</text>
</comment>
<dbReference type="CDD" id="cd02966">
    <property type="entry name" value="TlpA_like_family"/>
    <property type="match status" value="1"/>
</dbReference>
<keyword evidence="4" id="KW-1185">Reference proteome</keyword>
<keyword evidence="1" id="KW-0732">Signal</keyword>
<dbReference type="GO" id="GO:0016491">
    <property type="term" value="F:oxidoreductase activity"/>
    <property type="evidence" value="ECO:0007669"/>
    <property type="project" value="InterPro"/>
</dbReference>
<dbReference type="PANTHER" id="PTHR43640:SF1">
    <property type="entry name" value="THIOREDOXIN-DEPENDENT PEROXIREDOXIN"/>
    <property type="match status" value="1"/>
</dbReference>
<organism evidence="3 4">
    <name type="scientific">Pelagicoccus enzymogenes</name>
    <dbReference type="NCBI Taxonomy" id="2773457"/>
    <lineage>
        <taxon>Bacteria</taxon>
        <taxon>Pseudomonadati</taxon>
        <taxon>Verrucomicrobiota</taxon>
        <taxon>Opitutia</taxon>
        <taxon>Puniceicoccales</taxon>
        <taxon>Pelagicoccaceae</taxon>
        <taxon>Pelagicoccus</taxon>
    </lineage>
</organism>